<evidence type="ECO:0000313" key="2">
    <source>
        <dbReference type="EMBL" id="MCA6064271.1"/>
    </source>
</evidence>
<sequence>MPDIADRETVLLQIRKAKTAHLRWRAYAMALSSGYAVEEGQLPLQPTECQFGCWYYGAGQELKNLPAFKAIEAPHQRLHKIYSDIFQQLFDQPEPPFWKKLLGSTTTLTTAQDVEARIDELTACSREMLENLEALEKQIASEML</sequence>
<dbReference type="Gene3D" id="1.20.120.30">
    <property type="entry name" value="Aspartate receptor, ligand-binding domain"/>
    <property type="match status" value="1"/>
</dbReference>
<feature type="domain" description="Chemoreceptor zinc-binding" evidence="1">
    <location>
        <begin position="21"/>
        <end position="85"/>
    </location>
</feature>
<organism evidence="2 3">
    <name type="scientific">Thalassolituus marinus</name>
    <dbReference type="NCBI Taxonomy" id="671053"/>
    <lineage>
        <taxon>Bacteria</taxon>
        <taxon>Pseudomonadati</taxon>
        <taxon>Pseudomonadota</taxon>
        <taxon>Gammaproteobacteria</taxon>
        <taxon>Oceanospirillales</taxon>
        <taxon>Oceanospirillaceae</taxon>
        <taxon>Thalassolituus</taxon>
    </lineage>
</organism>
<protein>
    <submittedName>
        <fullName evidence="2">CZB domain-containing protein</fullName>
    </submittedName>
</protein>
<name>A0ABS7ZRB7_9GAMM</name>
<reference evidence="2 3" key="1">
    <citation type="submission" date="2020-12" db="EMBL/GenBank/DDBJ databases">
        <title>Novel Thalassolituus-related marine hydrocarbonoclastic bacteria mediated algae-derived hydrocarbons mineralization in twilight zone of the northern South China Sea.</title>
        <authorList>
            <person name="Dong C."/>
        </authorList>
    </citation>
    <scope>NUCLEOTIDE SEQUENCE [LARGE SCALE GENOMIC DNA]</scope>
    <source>
        <strain evidence="2 3">IMCC1826</strain>
    </source>
</reference>
<keyword evidence="3" id="KW-1185">Reference proteome</keyword>
<dbReference type="InterPro" id="IPR025991">
    <property type="entry name" value="Chemoreceptor_zinc-bind_dom"/>
</dbReference>
<evidence type="ECO:0000259" key="1">
    <source>
        <dbReference type="Pfam" id="PF13682"/>
    </source>
</evidence>
<comment type="caution">
    <text evidence="2">The sequence shown here is derived from an EMBL/GenBank/DDBJ whole genome shotgun (WGS) entry which is preliminary data.</text>
</comment>
<dbReference type="Pfam" id="PF13682">
    <property type="entry name" value="CZB"/>
    <property type="match status" value="1"/>
</dbReference>
<gene>
    <name evidence="2" type="ORF">I9W95_11700</name>
</gene>
<accession>A0ABS7ZRB7</accession>
<dbReference type="EMBL" id="JAEDAH010000059">
    <property type="protein sequence ID" value="MCA6064271.1"/>
    <property type="molecule type" value="Genomic_DNA"/>
</dbReference>
<dbReference type="RefSeq" id="WP_225675086.1">
    <property type="nucleotide sequence ID" value="NZ_JAEDAH010000059.1"/>
</dbReference>
<evidence type="ECO:0000313" key="3">
    <source>
        <dbReference type="Proteomes" id="UP000714380"/>
    </source>
</evidence>
<dbReference type="Proteomes" id="UP000714380">
    <property type="component" value="Unassembled WGS sequence"/>
</dbReference>
<proteinExistence type="predicted"/>